<dbReference type="SMART" id="SM00849">
    <property type="entry name" value="Lactamase_B"/>
    <property type="match status" value="1"/>
</dbReference>
<dbReference type="SUPFAM" id="SSF56281">
    <property type="entry name" value="Metallo-hydrolase/oxidoreductase"/>
    <property type="match status" value="1"/>
</dbReference>
<reference evidence="7" key="1">
    <citation type="journal article" date="2014" name="BMC Genomics">
        <title>Genome characteristics reveal the impact of lichenization on lichen-forming fungus Endocarpon pusillum Hedwig (Verrucariales, Ascomycota).</title>
        <authorList>
            <person name="Wang Y.-Y."/>
            <person name="Liu B."/>
            <person name="Zhang X.-Y."/>
            <person name="Zhou Q.-M."/>
            <person name="Zhang T."/>
            <person name="Li H."/>
            <person name="Yu Y.-F."/>
            <person name="Zhang X.-L."/>
            <person name="Hao X.-Y."/>
            <person name="Wang M."/>
            <person name="Wang L."/>
            <person name="Wei J.-C."/>
        </authorList>
    </citation>
    <scope>NUCLEOTIDE SEQUENCE [LARGE SCALE GENOMIC DNA]</scope>
    <source>
        <strain evidence="7">Z07020 / HMAS-L-300199</strain>
    </source>
</reference>
<dbReference type="HOGENOM" id="CLU_030571_1_0_1"/>
<feature type="domain" description="Metallo-beta-lactamase" evidence="5">
    <location>
        <begin position="47"/>
        <end position="264"/>
    </location>
</feature>
<evidence type="ECO:0000313" key="6">
    <source>
        <dbReference type="EMBL" id="ERF68650.1"/>
    </source>
</evidence>
<evidence type="ECO:0000313" key="7">
    <source>
        <dbReference type="Proteomes" id="UP000019373"/>
    </source>
</evidence>
<evidence type="ECO:0000256" key="1">
    <source>
        <dbReference type="ARBA" id="ARBA00007749"/>
    </source>
</evidence>
<dbReference type="GO" id="GO:0046872">
    <property type="term" value="F:metal ion binding"/>
    <property type="evidence" value="ECO:0007669"/>
    <property type="project" value="UniProtKB-KW"/>
</dbReference>
<sequence>MAPDDIHFPPYQGHCVKLSVINGAKAHMATQMLVHPVPDGQKYMNLACYSFLIESPHRNQKVLFDLAFMKDLDARMPPSLKALFAGDEHVMGIDEFHHIPDTIKAHGIELSAINAVIWSHAHIDHVGDPSVFPPSTELVVGPGLKARCIPGHPTNPDSFVLDSAFQGRSVREVDFSTSATTINGFRAVDFFEDGSFWLLEASGHTEDHICALCRTTEESWVLLGGDACHTIAQLRPNRFRPLPNYVPASTLGRTPPPERCSCAHMSRLVQQAKGGSFYDLAPGMQEDLKRAEETIEKLKAFDGRDDVMVVIAHDASWLDVLDFFPQNINDWKAAGWAVQGRWLFLRELEGLAAASS</sequence>
<keyword evidence="7" id="KW-1185">Reference proteome</keyword>
<name>U1HF21_ENDPU</name>
<organism evidence="6 7">
    <name type="scientific">Endocarpon pusillum (strain Z07020 / HMAS-L-300199)</name>
    <name type="common">Lichen-forming fungus</name>
    <dbReference type="NCBI Taxonomy" id="1263415"/>
    <lineage>
        <taxon>Eukaryota</taxon>
        <taxon>Fungi</taxon>
        <taxon>Dikarya</taxon>
        <taxon>Ascomycota</taxon>
        <taxon>Pezizomycotina</taxon>
        <taxon>Eurotiomycetes</taxon>
        <taxon>Chaetothyriomycetidae</taxon>
        <taxon>Verrucariales</taxon>
        <taxon>Verrucariaceae</taxon>
        <taxon>Endocarpon</taxon>
    </lineage>
</organism>
<dbReference type="InterPro" id="IPR036866">
    <property type="entry name" value="RibonucZ/Hydroxyglut_hydro"/>
</dbReference>
<dbReference type="CDD" id="cd07730">
    <property type="entry name" value="metallo-hydrolase-like_MBL-fold"/>
    <property type="match status" value="1"/>
</dbReference>
<dbReference type="PANTHER" id="PTHR42978">
    <property type="entry name" value="QUORUM-QUENCHING LACTONASE YTNP-RELATED-RELATED"/>
    <property type="match status" value="1"/>
</dbReference>
<dbReference type="PANTHER" id="PTHR42978:SF5">
    <property type="entry name" value="METALLO-BETA-LACTAMASE DOMAIN-CONTAINING PROTEIN"/>
    <property type="match status" value="1"/>
</dbReference>
<dbReference type="Gene3D" id="3.60.15.10">
    <property type="entry name" value="Ribonuclease Z/Hydroxyacylglutathione hydrolase-like"/>
    <property type="match status" value="1"/>
</dbReference>
<dbReference type="eggNOG" id="ENOG502S1A6">
    <property type="taxonomic scope" value="Eukaryota"/>
</dbReference>
<evidence type="ECO:0000256" key="3">
    <source>
        <dbReference type="ARBA" id="ARBA00022801"/>
    </source>
</evidence>
<dbReference type="AlphaFoldDB" id="U1HF21"/>
<dbReference type="Pfam" id="PF00753">
    <property type="entry name" value="Lactamase_B"/>
    <property type="match status" value="1"/>
</dbReference>
<dbReference type="Proteomes" id="UP000019373">
    <property type="component" value="Unassembled WGS sequence"/>
</dbReference>
<dbReference type="OMA" id="WSHAHID"/>
<dbReference type="OrthoDB" id="10250730at2759"/>
<keyword evidence="4" id="KW-0862">Zinc</keyword>
<dbReference type="GeneID" id="19244271"/>
<evidence type="ECO:0000259" key="5">
    <source>
        <dbReference type="SMART" id="SM00849"/>
    </source>
</evidence>
<protein>
    <recommendedName>
        <fullName evidence="5">Metallo-beta-lactamase domain-containing protein</fullName>
    </recommendedName>
</protein>
<keyword evidence="3" id="KW-0378">Hydrolase</keyword>
<dbReference type="InterPro" id="IPR001279">
    <property type="entry name" value="Metallo-B-lactamas"/>
</dbReference>
<dbReference type="InterPro" id="IPR051013">
    <property type="entry name" value="MBL_superfamily_lactonases"/>
</dbReference>
<evidence type="ECO:0000256" key="4">
    <source>
        <dbReference type="ARBA" id="ARBA00022833"/>
    </source>
</evidence>
<dbReference type="EMBL" id="KE721506">
    <property type="protein sequence ID" value="ERF68650.1"/>
    <property type="molecule type" value="Genomic_DNA"/>
</dbReference>
<dbReference type="GO" id="GO:0016787">
    <property type="term" value="F:hydrolase activity"/>
    <property type="evidence" value="ECO:0007669"/>
    <property type="project" value="UniProtKB-KW"/>
</dbReference>
<gene>
    <name evidence="6" type="ORF">EPUS_09475</name>
</gene>
<comment type="similarity">
    <text evidence="1">Belongs to the metallo-beta-lactamase superfamily.</text>
</comment>
<keyword evidence="2" id="KW-0479">Metal-binding</keyword>
<accession>U1HF21</accession>
<dbReference type="RefSeq" id="XP_007805703.1">
    <property type="nucleotide sequence ID" value="XM_007807512.1"/>
</dbReference>
<evidence type="ECO:0000256" key="2">
    <source>
        <dbReference type="ARBA" id="ARBA00022723"/>
    </source>
</evidence>
<proteinExistence type="inferred from homology"/>